<evidence type="ECO:0000256" key="3">
    <source>
        <dbReference type="ARBA" id="ARBA00023015"/>
    </source>
</evidence>
<dbReference type="Gene3D" id="4.10.240.10">
    <property type="entry name" value="Zn(2)-C6 fungal-type DNA-binding domain"/>
    <property type="match status" value="1"/>
</dbReference>
<keyword evidence="1" id="KW-0479">Metal-binding</keyword>
<keyword evidence="2" id="KW-0862">Zinc</keyword>
<dbReference type="AlphaFoldDB" id="A0A395MLL0"/>
<feature type="compositionally biased region" description="Low complexity" evidence="7">
    <location>
        <begin position="104"/>
        <end position="114"/>
    </location>
</feature>
<evidence type="ECO:0000256" key="6">
    <source>
        <dbReference type="ARBA" id="ARBA00023242"/>
    </source>
</evidence>
<accession>A0A395MLL0</accession>
<dbReference type="Pfam" id="PF00172">
    <property type="entry name" value="Zn_clus"/>
    <property type="match status" value="1"/>
</dbReference>
<evidence type="ECO:0000256" key="1">
    <source>
        <dbReference type="ARBA" id="ARBA00022723"/>
    </source>
</evidence>
<dbReference type="PROSITE" id="PS00463">
    <property type="entry name" value="ZN2_CY6_FUNGAL_1"/>
    <property type="match status" value="1"/>
</dbReference>
<dbReference type="GO" id="GO:0000981">
    <property type="term" value="F:DNA-binding transcription factor activity, RNA polymerase II-specific"/>
    <property type="evidence" value="ECO:0007669"/>
    <property type="project" value="InterPro"/>
</dbReference>
<feature type="domain" description="Zn(2)-C6 fungal-type" evidence="8">
    <location>
        <begin position="46"/>
        <end position="74"/>
    </location>
</feature>
<evidence type="ECO:0000313" key="10">
    <source>
        <dbReference type="Proteomes" id="UP000265631"/>
    </source>
</evidence>
<keyword evidence="3" id="KW-0805">Transcription regulation</keyword>
<evidence type="ECO:0000313" key="9">
    <source>
        <dbReference type="EMBL" id="RFN48828.1"/>
    </source>
</evidence>
<sequence length="382" mass="42588">MRPIIPLRQEGVNLKPVVERSRILPPKAKKRTRRWERKGNPKSRSGCGTCKIRRVKCDEAKPMCTRCATGGFDCDGYAGYSTEDSLTPDGVTSGRGIPERSDEVSSPEPSSSSSTIQLAHSGGCPELSMASTIQPPALEHNMVYCEQFYHHASQSNGIFYYSKLFASVVLHESIQDKCIRNAIFAIGAFLYDRYLLSRPEASQVAINSRQQISLQFYNTALMDFSSHMQSPHKASHKWILYMTLLLTIFELLHGDFDAADGLWDCALQVLHPWLSVSCSTSITDSGILQGTGMQATRDLVPLVAKVGIKTSLPESQWTSVMLARYNGLFDHLDSETYSDEASKADLSQLLAFLEANIHQEYTSSIRYPDLLEVEFPNSPQFL</sequence>
<dbReference type="CDD" id="cd00067">
    <property type="entry name" value="GAL4"/>
    <property type="match status" value="1"/>
</dbReference>
<dbReference type="EMBL" id="PXXK01000193">
    <property type="protein sequence ID" value="RFN48828.1"/>
    <property type="molecule type" value="Genomic_DNA"/>
</dbReference>
<feature type="compositionally biased region" description="Basic residues" evidence="7">
    <location>
        <begin position="27"/>
        <end position="36"/>
    </location>
</feature>
<dbReference type="GO" id="GO:0003677">
    <property type="term" value="F:DNA binding"/>
    <property type="evidence" value="ECO:0007669"/>
    <property type="project" value="UniProtKB-KW"/>
</dbReference>
<dbReference type="GO" id="GO:0008270">
    <property type="term" value="F:zinc ion binding"/>
    <property type="evidence" value="ECO:0007669"/>
    <property type="project" value="InterPro"/>
</dbReference>
<protein>
    <submittedName>
        <fullName evidence="9">Putative transcriptional regulatory protein c15d4.02</fullName>
    </submittedName>
</protein>
<keyword evidence="6" id="KW-0539">Nucleus</keyword>
<name>A0A395MLL0_9HYPO</name>
<feature type="region of interest" description="Disordered" evidence="7">
    <location>
        <begin position="25"/>
        <end position="46"/>
    </location>
</feature>
<proteinExistence type="predicted"/>
<reference evidence="9 10" key="1">
    <citation type="journal article" date="2018" name="PLoS Pathog.">
        <title>Evolution of structural diversity of trichothecenes, a family of toxins produced by plant pathogenic and entomopathogenic fungi.</title>
        <authorList>
            <person name="Proctor R.H."/>
            <person name="McCormick S.P."/>
            <person name="Kim H.S."/>
            <person name="Cardoza R.E."/>
            <person name="Stanley A.M."/>
            <person name="Lindo L."/>
            <person name="Kelly A."/>
            <person name="Brown D.W."/>
            <person name="Lee T."/>
            <person name="Vaughan M.M."/>
            <person name="Alexander N.J."/>
            <person name="Busman M."/>
            <person name="Gutierrez S."/>
        </authorList>
    </citation>
    <scope>NUCLEOTIDE SEQUENCE [LARGE SCALE GENOMIC DNA]</scope>
    <source>
        <strain evidence="9 10">NRRL 13405</strain>
    </source>
</reference>
<keyword evidence="5" id="KW-0804">Transcription</keyword>
<gene>
    <name evidence="9" type="ORF">FIE12Z_6883</name>
</gene>
<comment type="caution">
    <text evidence="9">The sequence shown here is derived from an EMBL/GenBank/DDBJ whole genome shotgun (WGS) entry which is preliminary data.</text>
</comment>
<keyword evidence="10" id="KW-1185">Reference proteome</keyword>
<evidence type="ECO:0000259" key="8">
    <source>
        <dbReference type="PROSITE" id="PS50048"/>
    </source>
</evidence>
<evidence type="ECO:0000256" key="4">
    <source>
        <dbReference type="ARBA" id="ARBA00023125"/>
    </source>
</evidence>
<keyword evidence="4" id="KW-0238">DNA-binding</keyword>
<evidence type="ECO:0000256" key="5">
    <source>
        <dbReference type="ARBA" id="ARBA00023163"/>
    </source>
</evidence>
<dbReference type="InterPro" id="IPR001138">
    <property type="entry name" value="Zn2Cys6_DnaBD"/>
</dbReference>
<evidence type="ECO:0000256" key="7">
    <source>
        <dbReference type="SAM" id="MobiDB-lite"/>
    </source>
</evidence>
<dbReference type="InterPro" id="IPR052360">
    <property type="entry name" value="Transcr_Regulatory_Proteins"/>
</dbReference>
<dbReference type="SUPFAM" id="SSF57701">
    <property type="entry name" value="Zn2/Cys6 DNA-binding domain"/>
    <property type="match status" value="1"/>
</dbReference>
<dbReference type="PANTHER" id="PTHR36206:SF4">
    <property type="entry name" value="HYPOTHETICAL CONSERVED PROTEIN (EUROFUNG)-RELATED"/>
    <property type="match status" value="1"/>
</dbReference>
<dbReference type="SMART" id="SM00066">
    <property type="entry name" value="GAL4"/>
    <property type="match status" value="1"/>
</dbReference>
<dbReference type="STRING" id="2594813.A0A395MLL0"/>
<feature type="region of interest" description="Disordered" evidence="7">
    <location>
        <begin position="85"/>
        <end position="121"/>
    </location>
</feature>
<evidence type="ECO:0000256" key="2">
    <source>
        <dbReference type="ARBA" id="ARBA00022833"/>
    </source>
</evidence>
<dbReference type="InterPro" id="IPR036864">
    <property type="entry name" value="Zn2-C6_fun-type_DNA-bd_sf"/>
</dbReference>
<dbReference type="PROSITE" id="PS50048">
    <property type="entry name" value="ZN2_CY6_FUNGAL_2"/>
    <property type="match status" value="1"/>
</dbReference>
<dbReference type="Proteomes" id="UP000265631">
    <property type="component" value="Unassembled WGS sequence"/>
</dbReference>
<dbReference type="PANTHER" id="PTHR36206">
    <property type="entry name" value="ASPERCRYPTIN BIOSYNTHESIS CLUSTER-SPECIFIC TRANSCRIPTION REGULATOR ATNN-RELATED"/>
    <property type="match status" value="1"/>
</dbReference>
<organism evidence="9 10">
    <name type="scientific">Fusarium flagelliforme</name>
    <dbReference type="NCBI Taxonomy" id="2675880"/>
    <lineage>
        <taxon>Eukaryota</taxon>
        <taxon>Fungi</taxon>
        <taxon>Dikarya</taxon>
        <taxon>Ascomycota</taxon>
        <taxon>Pezizomycotina</taxon>
        <taxon>Sordariomycetes</taxon>
        <taxon>Hypocreomycetidae</taxon>
        <taxon>Hypocreales</taxon>
        <taxon>Nectriaceae</taxon>
        <taxon>Fusarium</taxon>
        <taxon>Fusarium incarnatum-equiseti species complex</taxon>
    </lineage>
</organism>